<reference evidence="3 4" key="1">
    <citation type="submission" date="2016-06" db="EMBL/GenBank/DDBJ databases">
        <authorList>
            <person name="Olsen C.W."/>
            <person name="Carey S."/>
            <person name="Hinshaw L."/>
            <person name="Karasin A.I."/>
        </authorList>
    </citation>
    <scope>NUCLEOTIDE SEQUENCE [LARGE SCALE GENOMIC DNA]</scope>
    <source>
        <strain evidence="3 4">LZ-22</strain>
    </source>
</reference>
<accession>A0A1G6IN17</accession>
<organism evidence="3 4">
    <name type="scientific">Raineyella antarctica</name>
    <dbReference type="NCBI Taxonomy" id="1577474"/>
    <lineage>
        <taxon>Bacteria</taxon>
        <taxon>Bacillati</taxon>
        <taxon>Actinomycetota</taxon>
        <taxon>Actinomycetes</taxon>
        <taxon>Propionibacteriales</taxon>
        <taxon>Propionibacteriaceae</taxon>
        <taxon>Raineyella</taxon>
    </lineage>
</organism>
<keyword evidence="1" id="KW-0812">Transmembrane</keyword>
<keyword evidence="1" id="KW-1133">Transmembrane helix</keyword>
<dbReference type="AlphaFoldDB" id="A0A1G6IN17"/>
<dbReference type="OrthoDB" id="2222521at2"/>
<feature type="transmembrane region" description="Helical" evidence="1">
    <location>
        <begin position="79"/>
        <end position="95"/>
    </location>
</feature>
<feature type="transmembrane region" description="Helical" evidence="1">
    <location>
        <begin position="171"/>
        <end position="200"/>
    </location>
</feature>
<name>A0A1G6IN17_9ACTN</name>
<dbReference type="EMBL" id="FMYF01000019">
    <property type="protein sequence ID" value="SDC07898.1"/>
    <property type="molecule type" value="Genomic_DNA"/>
</dbReference>
<dbReference type="RefSeq" id="WP_092613836.1">
    <property type="nucleotide sequence ID" value="NZ_FMYF01000019.1"/>
</dbReference>
<dbReference type="Pfam" id="PF02517">
    <property type="entry name" value="Rce1-like"/>
    <property type="match status" value="1"/>
</dbReference>
<evidence type="ECO:0000313" key="3">
    <source>
        <dbReference type="EMBL" id="SDC07898.1"/>
    </source>
</evidence>
<keyword evidence="1" id="KW-0472">Membrane</keyword>
<dbReference type="PANTHER" id="PTHR36435">
    <property type="entry name" value="SLR1288 PROTEIN"/>
    <property type="match status" value="1"/>
</dbReference>
<evidence type="ECO:0000256" key="1">
    <source>
        <dbReference type="SAM" id="Phobius"/>
    </source>
</evidence>
<feature type="transmembrane region" description="Helical" evidence="1">
    <location>
        <begin position="101"/>
        <end position="119"/>
    </location>
</feature>
<feature type="transmembrane region" description="Helical" evidence="1">
    <location>
        <begin position="12"/>
        <end position="34"/>
    </location>
</feature>
<evidence type="ECO:0000259" key="2">
    <source>
        <dbReference type="Pfam" id="PF02517"/>
    </source>
</evidence>
<gene>
    <name evidence="3" type="ORF">GA0111570_11912</name>
</gene>
<dbReference type="PANTHER" id="PTHR36435:SF1">
    <property type="entry name" value="CAAX AMINO TERMINAL PROTEASE FAMILY PROTEIN"/>
    <property type="match status" value="1"/>
</dbReference>
<evidence type="ECO:0000313" key="4">
    <source>
        <dbReference type="Proteomes" id="UP000199086"/>
    </source>
</evidence>
<dbReference type="InterPro" id="IPR052710">
    <property type="entry name" value="CAAX_protease"/>
</dbReference>
<feature type="transmembrane region" description="Helical" evidence="1">
    <location>
        <begin position="139"/>
        <end position="159"/>
    </location>
</feature>
<proteinExistence type="predicted"/>
<sequence length="252" mass="26698">MKRLYEKNEIRHFLVWLAIYLGLSIVVINIGAAVGLSEHTVVALPLLALAVVMLGYFRRTGIGPEIGLGTPPAVPAPRMWFYLPLLVLVGLPLVSGLHQDLTALAVVVIVLHYAAAGFLEEVLFRGLLLRALLKQGRPVWAVAISALTFGIGHVTSLLIGQSGQDTVLQIINATVVGLIFTLVVVATGSLTAVIVAHILYNIIATLSDVTEGTGIIVTGIVVLLVYGAWLLTGAGVLAQLRSPEAEVQPAVR</sequence>
<feature type="transmembrane region" description="Helical" evidence="1">
    <location>
        <begin position="212"/>
        <end position="231"/>
    </location>
</feature>
<dbReference type="InterPro" id="IPR003675">
    <property type="entry name" value="Rce1/LyrA-like_dom"/>
</dbReference>
<dbReference type="Proteomes" id="UP000199086">
    <property type="component" value="Unassembled WGS sequence"/>
</dbReference>
<feature type="domain" description="CAAX prenyl protease 2/Lysostaphin resistance protein A-like" evidence="2">
    <location>
        <begin position="105"/>
        <end position="203"/>
    </location>
</feature>
<protein>
    <recommendedName>
        <fullName evidence="2">CAAX prenyl protease 2/Lysostaphin resistance protein A-like domain-containing protein</fullName>
    </recommendedName>
</protein>
<dbReference type="GO" id="GO:0080120">
    <property type="term" value="P:CAAX-box protein maturation"/>
    <property type="evidence" value="ECO:0007669"/>
    <property type="project" value="UniProtKB-ARBA"/>
</dbReference>
<keyword evidence="4" id="KW-1185">Reference proteome</keyword>
<dbReference type="GO" id="GO:0004175">
    <property type="term" value="F:endopeptidase activity"/>
    <property type="evidence" value="ECO:0007669"/>
    <property type="project" value="UniProtKB-ARBA"/>
</dbReference>